<dbReference type="EMBL" id="RRYP01000431">
    <property type="protein sequence ID" value="TNV87449.1"/>
    <property type="molecule type" value="Genomic_DNA"/>
</dbReference>
<dbReference type="SMART" id="SM00448">
    <property type="entry name" value="REC"/>
    <property type="match status" value="1"/>
</dbReference>
<dbReference type="InterPro" id="IPR050956">
    <property type="entry name" value="2C_system_His_kinase"/>
</dbReference>
<keyword evidence="1 2" id="KW-0597">Phosphoprotein</keyword>
<keyword evidence="5" id="KW-1185">Reference proteome</keyword>
<feature type="modified residue" description="4-aspartylphosphate" evidence="2">
    <location>
        <position position="123"/>
    </location>
</feature>
<evidence type="ECO:0000313" key="4">
    <source>
        <dbReference type="EMBL" id="TNV87449.1"/>
    </source>
</evidence>
<evidence type="ECO:0000256" key="1">
    <source>
        <dbReference type="ARBA" id="ARBA00022553"/>
    </source>
</evidence>
<reference evidence="4" key="1">
    <citation type="submission" date="2019-06" db="EMBL/GenBank/DDBJ databases">
        <authorList>
            <person name="Zheng W."/>
        </authorList>
    </citation>
    <scope>NUCLEOTIDE SEQUENCE</scope>
    <source>
        <strain evidence="4">QDHG01</strain>
    </source>
</reference>
<evidence type="ECO:0000259" key="3">
    <source>
        <dbReference type="PROSITE" id="PS50110"/>
    </source>
</evidence>
<organism evidence="4 5">
    <name type="scientific">Halteria grandinella</name>
    <dbReference type="NCBI Taxonomy" id="5974"/>
    <lineage>
        <taxon>Eukaryota</taxon>
        <taxon>Sar</taxon>
        <taxon>Alveolata</taxon>
        <taxon>Ciliophora</taxon>
        <taxon>Intramacronucleata</taxon>
        <taxon>Spirotrichea</taxon>
        <taxon>Stichotrichia</taxon>
        <taxon>Sporadotrichida</taxon>
        <taxon>Halteriidae</taxon>
        <taxon>Halteria</taxon>
    </lineage>
</organism>
<dbReference type="AlphaFoldDB" id="A0A8J8P7P2"/>
<dbReference type="CDD" id="cd17546">
    <property type="entry name" value="REC_hyHK_CKI1_RcsC-like"/>
    <property type="match status" value="1"/>
</dbReference>
<sequence length="231" mass="26081">MMDRGRTTIGALNQTYGSIRKQNVDNLCHCLDNEAIQEPTILIVDDNLFNLIPLELILKEFCGGLKCDKALNGEEAVNLFRKNLQQSQVMLSRASQTSEKCVNCGNLVPNETKFPTYKLVFMDIQMPVLDGYEATRQILQLYNKWKTSQRVTDKEHNLKVIAITSFTNDEAIKNAYECGMTQVLNKPVDVGQIKAVLDRYYHPPQQASGIDVTYSRKQYSAISNTAYPGGF</sequence>
<evidence type="ECO:0000313" key="5">
    <source>
        <dbReference type="Proteomes" id="UP000785679"/>
    </source>
</evidence>
<protein>
    <recommendedName>
        <fullName evidence="3">Response regulatory domain-containing protein</fullName>
    </recommendedName>
</protein>
<dbReference type="Proteomes" id="UP000785679">
    <property type="component" value="Unassembled WGS sequence"/>
</dbReference>
<dbReference type="Pfam" id="PF00072">
    <property type="entry name" value="Response_reg"/>
    <property type="match status" value="1"/>
</dbReference>
<dbReference type="PANTHER" id="PTHR43719:SF28">
    <property type="entry name" value="PEROXIDE STRESS-ACTIVATED HISTIDINE KINASE MAK1-RELATED"/>
    <property type="match status" value="1"/>
</dbReference>
<name>A0A8J8P7P2_HALGN</name>
<dbReference type="InterPro" id="IPR001789">
    <property type="entry name" value="Sig_transdc_resp-reg_receiver"/>
</dbReference>
<dbReference type="PANTHER" id="PTHR43719">
    <property type="entry name" value="TWO-COMPONENT HISTIDINE KINASE"/>
    <property type="match status" value="1"/>
</dbReference>
<dbReference type="Gene3D" id="3.40.50.2300">
    <property type="match status" value="1"/>
</dbReference>
<accession>A0A8J8P7P2</accession>
<proteinExistence type="predicted"/>
<dbReference type="GO" id="GO:0000160">
    <property type="term" value="P:phosphorelay signal transduction system"/>
    <property type="evidence" value="ECO:0007669"/>
    <property type="project" value="InterPro"/>
</dbReference>
<dbReference type="SUPFAM" id="SSF52172">
    <property type="entry name" value="CheY-like"/>
    <property type="match status" value="1"/>
</dbReference>
<dbReference type="PROSITE" id="PS50110">
    <property type="entry name" value="RESPONSE_REGULATORY"/>
    <property type="match status" value="1"/>
</dbReference>
<gene>
    <name evidence="4" type="ORF">FGO68_gene5961</name>
</gene>
<feature type="domain" description="Response regulatory" evidence="3">
    <location>
        <begin position="40"/>
        <end position="201"/>
    </location>
</feature>
<dbReference type="OrthoDB" id="288899at2759"/>
<dbReference type="InterPro" id="IPR011006">
    <property type="entry name" value="CheY-like_superfamily"/>
</dbReference>
<comment type="caution">
    <text evidence="4">The sequence shown here is derived from an EMBL/GenBank/DDBJ whole genome shotgun (WGS) entry which is preliminary data.</text>
</comment>
<evidence type="ECO:0000256" key="2">
    <source>
        <dbReference type="PROSITE-ProRule" id="PRU00169"/>
    </source>
</evidence>